<evidence type="ECO:0000256" key="1">
    <source>
        <dbReference type="PROSITE-ProRule" id="PRU00339"/>
    </source>
</evidence>
<keyword evidence="2" id="KW-0812">Transmembrane</keyword>
<keyword evidence="2" id="KW-1133">Transmembrane helix</keyword>
<dbReference type="HOGENOM" id="CLU_080147_0_0_10"/>
<accession>K4IHN3</accession>
<keyword evidence="4" id="KW-1185">Reference proteome</keyword>
<name>K4IHN3_PSYTT</name>
<evidence type="ECO:0000313" key="3">
    <source>
        <dbReference type="EMBL" id="AFU68561.1"/>
    </source>
</evidence>
<dbReference type="eggNOG" id="COG0457">
    <property type="taxonomic scope" value="Bacteria"/>
</dbReference>
<dbReference type="OrthoDB" id="9776208at2"/>
<gene>
    <name evidence="3" type="ordered locus">P700755_001707</name>
</gene>
<dbReference type="PROSITE" id="PS50005">
    <property type="entry name" value="TPR"/>
    <property type="match status" value="1"/>
</dbReference>
<keyword evidence="2" id="KW-0472">Membrane</keyword>
<reference evidence="3" key="1">
    <citation type="submission" date="2006-03" db="EMBL/GenBank/DDBJ databases">
        <authorList>
            <person name="Bowman J."/>
            <person name="Ferriera S."/>
            <person name="Johnson J."/>
            <person name="Kravitz S."/>
            <person name="Halpern A."/>
            <person name="Remington K."/>
            <person name="Beeson K."/>
            <person name="Tran B."/>
            <person name="Rogers Y.-H."/>
            <person name="Friedman R."/>
            <person name="Venter J.C."/>
        </authorList>
    </citation>
    <scope>NUCLEOTIDE SEQUENCE [LARGE SCALE GENOMIC DNA]</scope>
    <source>
        <strain evidence="3">ATCC 700755</strain>
    </source>
</reference>
<keyword evidence="1" id="KW-0802">TPR repeat</keyword>
<sequence length="249" mass="28563">MTYYLYLLIGIISYTGFSQSEDTFEKANDAFADDQFPKAVQLYSSLLDEGLVSTELYFNLGNAYFKQNDLANAIFHYEKALQLNPADQEVRQNLEIANTQTIDKIENVPESNLSTMVYTTTHLLKVNTWAWVSVIFSFCFGFFMVLYFRSGTTRKKRINFFIAILFLVFGVTSLLFGRFQNQFLGEQSFAIIFEDQVQVHVEPNSRSDVNFQMNKGSKVSTGSTFRDFTQIELSDGSKGWVKTLILKKL</sequence>
<dbReference type="Gene3D" id="1.25.40.10">
    <property type="entry name" value="Tetratricopeptide repeat domain"/>
    <property type="match status" value="1"/>
</dbReference>
<dbReference type="Pfam" id="PF00515">
    <property type="entry name" value="TPR_1"/>
    <property type="match status" value="1"/>
</dbReference>
<dbReference type="STRING" id="313595.P700755_001707"/>
<protein>
    <submittedName>
        <fullName evidence="3">TPR domain protein, BatI aerotolerance operon protein BatE</fullName>
    </submittedName>
</protein>
<dbReference type="Proteomes" id="UP000008514">
    <property type="component" value="Chromosome"/>
</dbReference>
<dbReference type="AlphaFoldDB" id="K4IHN3"/>
<reference evidence="3" key="2">
    <citation type="submission" date="2012-09" db="EMBL/GenBank/DDBJ databases">
        <title>The complete sequence of Psychroflexus torquis an extreme psychrophile from sea-ice that is stimulated by light.</title>
        <authorList>
            <person name="Feng S."/>
            <person name="Powell S.M."/>
            <person name="Bowman J.P."/>
        </authorList>
    </citation>
    <scope>NUCLEOTIDE SEQUENCE [LARGE SCALE GENOMIC DNA]</scope>
    <source>
        <strain evidence="3">ATCC 700755</strain>
    </source>
</reference>
<evidence type="ECO:0000256" key="2">
    <source>
        <dbReference type="SAM" id="Phobius"/>
    </source>
</evidence>
<dbReference type="EMBL" id="CP003879">
    <property type="protein sequence ID" value="AFU68561.1"/>
    <property type="molecule type" value="Genomic_DNA"/>
</dbReference>
<dbReference type="RefSeq" id="WP_015024158.1">
    <property type="nucleotide sequence ID" value="NC_018721.1"/>
</dbReference>
<dbReference type="KEGG" id="ptq:P700755_001707"/>
<dbReference type="InterPro" id="IPR019734">
    <property type="entry name" value="TPR_rpt"/>
</dbReference>
<dbReference type="PROSITE" id="PS50293">
    <property type="entry name" value="TPR_REGION"/>
    <property type="match status" value="1"/>
</dbReference>
<feature type="repeat" description="TPR" evidence="1">
    <location>
        <begin position="54"/>
        <end position="87"/>
    </location>
</feature>
<feature type="transmembrane region" description="Helical" evidence="2">
    <location>
        <begin position="160"/>
        <end position="179"/>
    </location>
</feature>
<feature type="transmembrane region" description="Helical" evidence="2">
    <location>
        <begin position="129"/>
        <end position="148"/>
    </location>
</feature>
<dbReference type="SUPFAM" id="SSF48452">
    <property type="entry name" value="TPR-like"/>
    <property type="match status" value="1"/>
</dbReference>
<dbReference type="InterPro" id="IPR011990">
    <property type="entry name" value="TPR-like_helical_dom_sf"/>
</dbReference>
<organism evidence="3 4">
    <name type="scientific">Psychroflexus torquis (strain ATCC 700755 / CIP 106069 / ACAM 623)</name>
    <dbReference type="NCBI Taxonomy" id="313595"/>
    <lineage>
        <taxon>Bacteria</taxon>
        <taxon>Pseudomonadati</taxon>
        <taxon>Bacteroidota</taxon>
        <taxon>Flavobacteriia</taxon>
        <taxon>Flavobacteriales</taxon>
        <taxon>Flavobacteriaceae</taxon>
        <taxon>Psychroflexus</taxon>
    </lineage>
</organism>
<dbReference type="SMART" id="SM00028">
    <property type="entry name" value="TPR"/>
    <property type="match status" value="1"/>
</dbReference>
<dbReference type="Gene3D" id="2.30.30.40">
    <property type="entry name" value="SH3 Domains"/>
    <property type="match status" value="1"/>
</dbReference>
<proteinExistence type="predicted"/>
<evidence type="ECO:0000313" key="4">
    <source>
        <dbReference type="Proteomes" id="UP000008514"/>
    </source>
</evidence>